<gene>
    <name evidence="2" type="primary">LOC108985040</name>
</gene>
<reference evidence="2" key="1">
    <citation type="submission" date="2025-08" db="UniProtKB">
        <authorList>
            <consortium name="RefSeq"/>
        </authorList>
    </citation>
    <scope>IDENTIFICATION</scope>
    <source>
        <tissue evidence="2">Leaves</tissue>
    </source>
</reference>
<dbReference type="AlphaFoldDB" id="A0A2I4E002"/>
<dbReference type="Pfam" id="PF08284">
    <property type="entry name" value="RVP_2"/>
    <property type="match status" value="1"/>
</dbReference>
<dbReference type="InterPro" id="IPR043502">
    <property type="entry name" value="DNA/RNA_pol_sf"/>
</dbReference>
<name>A0A2I4E002_JUGRE</name>
<dbReference type="Gramene" id="Jr04_08710_p1">
    <property type="protein sequence ID" value="cds.Jr04_08710_p1"/>
    <property type="gene ID" value="Jr04_08710"/>
</dbReference>
<dbReference type="PANTHER" id="PTHR15503">
    <property type="entry name" value="LDOC1 RELATED"/>
    <property type="match status" value="1"/>
</dbReference>
<evidence type="ECO:0000313" key="1">
    <source>
        <dbReference type="Proteomes" id="UP000235220"/>
    </source>
</evidence>
<evidence type="ECO:0000313" key="2">
    <source>
        <dbReference type="RefSeq" id="XP_018812729.1"/>
    </source>
</evidence>
<organism evidence="1 2">
    <name type="scientific">Juglans regia</name>
    <name type="common">English walnut</name>
    <dbReference type="NCBI Taxonomy" id="51240"/>
    <lineage>
        <taxon>Eukaryota</taxon>
        <taxon>Viridiplantae</taxon>
        <taxon>Streptophyta</taxon>
        <taxon>Embryophyta</taxon>
        <taxon>Tracheophyta</taxon>
        <taxon>Spermatophyta</taxon>
        <taxon>Magnoliopsida</taxon>
        <taxon>eudicotyledons</taxon>
        <taxon>Gunneridae</taxon>
        <taxon>Pentapetalae</taxon>
        <taxon>rosids</taxon>
        <taxon>fabids</taxon>
        <taxon>Fagales</taxon>
        <taxon>Juglandaceae</taxon>
        <taxon>Juglans</taxon>
    </lineage>
</organism>
<sequence>MFLMIEFDVILGMDWLASYHASIDSHSRQFAGLKVRLHPPIISAVQVGKLLHDGCQGFLACVVEAPKEELKLEQIPVVSDYQEIFLEDLSGLPPEREVEFAIELVPSTAPILKAPYRMAPSKLVELKEQLQDLLDKDFIRPSVSP</sequence>
<dbReference type="OrthoDB" id="437338at2759"/>
<proteinExistence type="predicted"/>
<dbReference type="RefSeq" id="XP_018812729.1">
    <property type="nucleotide sequence ID" value="XM_018957184.1"/>
</dbReference>
<dbReference type="STRING" id="51240.A0A2I4E002"/>
<protein>
    <submittedName>
        <fullName evidence="2">Uncharacterized protein LOC108985040</fullName>
    </submittedName>
</protein>
<dbReference type="KEGG" id="jre:108985040"/>
<dbReference type="Gene3D" id="3.10.10.10">
    <property type="entry name" value="HIV Type 1 Reverse Transcriptase, subunit A, domain 1"/>
    <property type="match status" value="1"/>
</dbReference>
<dbReference type="Proteomes" id="UP000235220">
    <property type="component" value="Chromosome 4"/>
</dbReference>
<dbReference type="SUPFAM" id="SSF56672">
    <property type="entry name" value="DNA/RNA polymerases"/>
    <property type="match status" value="1"/>
</dbReference>
<dbReference type="PANTHER" id="PTHR15503:SF45">
    <property type="entry name" value="RNA-DIRECTED DNA POLYMERASE HOMOLOG"/>
    <property type="match status" value="1"/>
</dbReference>
<accession>A0A2I4E002</accession>
<keyword evidence="1" id="KW-1185">Reference proteome</keyword>
<dbReference type="InterPro" id="IPR032567">
    <property type="entry name" value="RTL1-rel"/>
</dbReference>
<dbReference type="GeneID" id="108985040"/>